<feature type="binding site" evidence="6">
    <location>
        <begin position="143"/>
        <end position="146"/>
    </location>
    <ligand>
        <name>FMN</name>
        <dbReference type="ChEBI" id="CHEBI:58210"/>
    </ligand>
</feature>
<dbReference type="InterPro" id="IPR050104">
    <property type="entry name" value="FMN-dep_NADH:Q_OxRdtase_AzoR1"/>
</dbReference>
<comment type="catalytic activity">
    <reaction evidence="5">
        <text>N,N-dimethyl-1,4-phenylenediamine + anthranilate + 2 NAD(+) = 2-(4-dimethylaminophenyl)diazenylbenzoate + 2 NADH + 2 H(+)</text>
        <dbReference type="Rhea" id="RHEA:55872"/>
        <dbReference type="ChEBI" id="CHEBI:15378"/>
        <dbReference type="ChEBI" id="CHEBI:15783"/>
        <dbReference type="ChEBI" id="CHEBI:16567"/>
        <dbReference type="ChEBI" id="CHEBI:57540"/>
        <dbReference type="ChEBI" id="CHEBI:57945"/>
        <dbReference type="ChEBI" id="CHEBI:71579"/>
        <dbReference type="EC" id="1.7.1.17"/>
    </reaction>
    <physiologicalReaction direction="right-to-left" evidence="5">
        <dbReference type="Rhea" id="RHEA:55874"/>
    </physiologicalReaction>
</comment>
<reference evidence="8 9" key="1">
    <citation type="journal article" date="2014" name="Genome Announc.">
        <title>Whole-Genome Sequence of Streptococcus suis Serotype 4 Reference Strain 6407.</title>
        <authorList>
            <person name="Wang K."/>
            <person name="Chen J."/>
            <person name="Yao H."/>
            <person name="Lu C."/>
        </authorList>
    </citation>
    <scope>NUCLEOTIDE SEQUENCE [LARGE SCALE GENOMIC DNA]</scope>
    <source>
        <strain evidence="8">6407</strain>
    </source>
</reference>
<accession>A0A075SI69</accession>
<dbReference type="PATRIC" id="fig|1214179.4.peg.1610"/>
<name>A0A075SI69_STRSU</name>
<comment type="subunit">
    <text evidence="6">Homodimer.</text>
</comment>
<protein>
    <recommendedName>
        <fullName evidence="6">FMN dependent NADH:quinone oxidoreductase</fullName>
        <ecNumber evidence="6">1.6.5.-</ecNumber>
    </recommendedName>
    <alternativeName>
        <fullName evidence="6">Azo-dye reductase</fullName>
    </alternativeName>
    <alternativeName>
        <fullName evidence="6">FMN-dependent NADH-azo compound oxidoreductase</fullName>
    </alternativeName>
    <alternativeName>
        <fullName evidence="6">FMN-dependent NADH-azoreductase</fullName>
        <ecNumber evidence="6">1.7.1.17</ecNumber>
    </alternativeName>
</protein>
<keyword evidence="3 6" id="KW-0560">Oxidoreductase</keyword>
<gene>
    <name evidence="6" type="primary">azoR</name>
    <name evidence="8" type="ORF">ID09_08155</name>
</gene>
<proteinExistence type="inferred from homology"/>
<keyword evidence="2 6" id="KW-0288">FMN</keyword>
<dbReference type="RefSeq" id="WP_002936208.1">
    <property type="nucleotide sequence ID" value="NZ_ALLE01000013.1"/>
</dbReference>
<dbReference type="HAMAP" id="MF_01216">
    <property type="entry name" value="Azoreductase_type1"/>
    <property type="match status" value="1"/>
</dbReference>
<evidence type="ECO:0000259" key="7">
    <source>
        <dbReference type="Pfam" id="PF02525"/>
    </source>
</evidence>
<dbReference type="Pfam" id="PF02525">
    <property type="entry name" value="Flavodoxin_2"/>
    <property type="match status" value="1"/>
</dbReference>
<comment type="catalytic activity">
    <reaction evidence="6">
        <text>2 a quinone + NADH + H(+) = 2 a 1,4-benzosemiquinone + NAD(+)</text>
        <dbReference type="Rhea" id="RHEA:65952"/>
        <dbReference type="ChEBI" id="CHEBI:15378"/>
        <dbReference type="ChEBI" id="CHEBI:57540"/>
        <dbReference type="ChEBI" id="CHEBI:57945"/>
        <dbReference type="ChEBI" id="CHEBI:132124"/>
        <dbReference type="ChEBI" id="CHEBI:134225"/>
    </reaction>
</comment>
<comment type="function">
    <text evidence="6">Quinone reductase that provides resistance to thiol-specific stress caused by electrophilic quinones.</text>
</comment>
<evidence type="ECO:0000256" key="3">
    <source>
        <dbReference type="ARBA" id="ARBA00023002"/>
    </source>
</evidence>
<dbReference type="EC" id="1.6.5.-" evidence="6"/>
<sequence length="203" mass="22450">MVTVLIVKAHPLDAQKSYALRALEEFQTRYASLHPEDQIEVVDVFEDQIPALDKSLLEAMGAAKKGESISPDQAKQLDRYNALTQQFLMADKIVVVNPLWNLNVPSQLVSWVNTINVAGLTFKYGPEGSIGLVKDKKLLHIQSNGGVYAGQDPAAQYIKSIFEFLGFEDIHQVFIEGQSADPSQAQAIFEEAMGKIDAILEVF</sequence>
<comment type="caution">
    <text evidence="6">Lacks conserved residue(s) required for the propagation of feature annotation.</text>
</comment>
<dbReference type="Gene3D" id="3.40.50.360">
    <property type="match status" value="1"/>
</dbReference>
<evidence type="ECO:0000256" key="1">
    <source>
        <dbReference type="ARBA" id="ARBA00022630"/>
    </source>
</evidence>
<dbReference type="PANTHER" id="PTHR43741">
    <property type="entry name" value="FMN-DEPENDENT NADH-AZOREDUCTASE 1"/>
    <property type="match status" value="1"/>
</dbReference>
<dbReference type="GO" id="GO:0010181">
    <property type="term" value="F:FMN binding"/>
    <property type="evidence" value="ECO:0007669"/>
    <property type="project" value="UniProtKB-UniRule"/>
</dbReference>
<evidence type="ECO:0000256" key="6">
    <source>
        <dbReference type="HAMAP-Rule" id="MF_01216"/>
    </source>
</evidence>
<dbReference type="EC" id="1.7.1.17" evidence="6"/>
<evidence type="ECO:0000256" key="4">
    <source>
        <dbReference type="ARBA" id="ARBA00023027"/>
    </source>
</evidence>
<evidence type="ECO:0000256" key="2">
    <source>
        <dbReference type="ARBA" id="ARBA00022643"/>
    </source>
</evidence>
<dbReference type="InterPro" id="IPR029039">
    <property type="entry name" value="Flavoprotein-like_sf"/>
</dbReference>
<keyword evidence="1 6" id="KW-0285">Flavoprotein</keyword>
<keyword evidence="4 6" id="KW-0520">NAD</keyword>
<dbReference type="Proteomes" id="UP000028185">
    <property type="component" value="Chromosome"/>
</dbReference>
<dbReference type="GO" id="GO:0016652">
    <property type="term" value="F:oxidoreductase activity, acting on NAD(P)H as acceptor"/>
    <property type="evidence" value="ECO:0007669"/>
    <property type="project" value="UniProtKB-UniRule"/>
</dbReference>
<dbReference type="GO" id="GO:0009055">
    <property type="term" value="F:electron transfer activity"/>
    <property type="evidence" value="ECO:0007669"/>
    <property type="project" value="UniProtKB-UniRule"/>
</dbReference>
<dbReference type="HOGENOM" id="CLU_088964_2_0_9"/>
<dbReference type="SUPFAM" id="SSF52218">
    <property type="entry name" value="Flavoproteins"/>
    <property type="match status" value="1"/>
</dbReference>
<comment type="similarity">
    <text evidence="6">Belongs to the azoreductase type 1 family.</text>
</comment>
<dbReference type="InterPro" id="IPR023048">
    <property type="entry name" value="NADH:quinone_OxRdtase_FMN_depd"/>
</dbReference>
<comment type="function">
    <text evidence="6">Also exhibits azoreductase activity. Catalyzes the reductive cleavage of the azo bond in aromatic azo compounds to the corresponding amines.</text>
</comment>
<evidence type="ECO:0000256" key="5">
    <source>
        <dbReference type="ARBA" id="ARBA00048542"/>
    </source>
</evidence>
<dbReference type="AlphaFoldDB" id="A0A075SI69"/>
<evidence type="ECO:0000313" key="9">
    <source>
        <dbReference type="Proteomes" id="UP000028185"/>
    </source>
</evidence>
<feature type="domain" description="Flavodoxin-like fold" evidence="7">
    <location>
        <begin position="3"/>
        <end position="198"/>
    </location>
</feature>
<evidence type="ECO:0000313" key="8">
    <source>
        <dbReference type="EMBL" id="AIG43989.1"/>
    </source>
</evidence>
<organism evidence="8 9">
    <name type="scientific">Streptococcus suis 6407</name>
    <dbReference type="NCBI Taxonomy" id="1214179"/>
    <lineage>
        <taxon>Bacteria</taxon>
        <taxon>Bacillati</taxon>
        <taxon>Bacillota</taxon>
        <taxon>Bacilli</taxon>
        <taxon>Lactobacillales</taxon>
        <taxon>Streptococcaceae</taxon>
        <taxon>Streptococcus</taxon>
    </lineage>
</organism>
<comment type="cofactor">
    <cofactor evidence="6">
        <name>FMN</name>
        <dbReference type="ChEBI" id="CHEBI:58210"/>
    </cofactor>
    <text evidence="6">Binds 1 FMN per subunit.</text>
</comment>
<dbReference type="PANTHER" id="PTHR43741:SF4">
    <property type="entry name" value="FMN-DEPENDENT NADH:QUINONE OXIDOREDUCTASE"/>
    <property type="match status" value="1"/>
</dbReference>
<dbReference type="InterPro" id="IPR003680">
    <property type="entry name" value="Flavodoxin_fold"/>
</dbReference>
<dbReference type="GO" id="GO:0016655">
    <property type="term" value="F:oxidoreductase activity, acting on NAD(P)H, quinone or similar compound as acceptor"/>
    <property type="evidence" value="ECO:0007669"/>
    <property type="project" value="InterPro"/>
</dbReference>
<dbReference type="EMBL" id="CP008921">
    <property type="protein sequence ID" value="AIG43989.1"/>
    <property type="molecule type" value="Genomic_DNA"/>
</dbReference>